<proteinExistence type="predicted"/>
<evidence type="ECO:0000313" key="3">
    <source>
        <dbReference type="Proteomes" id="UP000245783"/>
    </source>
</evidence>
<reference evidence="2 3" key="1">
    <citation type="journal article" date="2018" name="Mol. Biol. Evol.">
        <title>Broad Genomic Sampling Reveals a Smut Pathogenic Ancestry of the Fungal Clade Ustilaginomycotina.</title>
        <authorList>
            <person name="Kijpornyongpan T."/>
            <person name="Mondo S.J."/>
            <person name="Barry K."/>
            <person name="Sandor L."/>
            <person name="Lee J."/>
            <person name="Lipzen A."/>
            <person name="Pangilinan J."/>
            <person name="LaButti K."/>
            <person name="Hainaut M."/>
            <person name="Henrissat B."/>
            <person name="Grigoriev I.V."/>
            <person name="Spatafora J.W."/>
            <person name="Aime M.C."/>
        </authorList>
    </citation>
    <scope>NUCLEOTIDE SEQUENCE [LARGE SCALE GENOMIC DNA]</scope>
    <source>
        <strain evidence="2 3">MCA 4658</strain>
    </source>
</reference>
<name>A0A316VT30_9BASI</name>
<dbReference type="RefSeq" id="XP_025367906.1">
    <property type="nucleotide sequence ID" value="XM_025510914.1"/>
</dbReference>
<accession>A0A316VT30</accession>
<sequence>MLEASARIVTGKMEIVGLRPNHSLRIHPKIAERQMNPRYRYHGRTEGNAARSANAACVTRGCHDASMRGVVYTARSCRRRRATCSTPMPAPDRARAGARAPSPGSSPFLFHPAPASFTCRTPSSGIWQRPAAEKPRPNRHLFLAKRNVEGMTALGKTAFWCVCVFAHLTAPYWLLAYQMLRKPSSFGPRERQFFVLSSISAHDGPAAKWSERGVLSLIGRLAVRPVLRPSWSSASRTTRIICSQISC</sequence>
<gene>
    <name evidence="2" type="ORF">IE81DRAFT_204466</name>
</gene>
<dbReference type="EMBL" id="KZ819408">
    <property type="protein sequence ID" value="PWN40746.1"/>
    <property type="molecule type" value="Genomic_DNA"/>
</dbReference>
<protein>
    <submittedName>
        <fullName evidence="2">Uncharacterized protein</fullName>
    </submittedName>
</protein>
<dbReference type="GeneID" id="37032784"/>
<dbReference type="InParanoid" id="A0A316VT30"/>
<dbReference type="Proteomes" id="UP000245783">
    <property type="component" value="Unassembled WGS sequence"/>
</dbReference>
<feature type="region of interest" description="Disordered" evidence="1">
    <location>
        <begin position="83"/>
        <end position="105"/>
    </location>
</feature>
<evidence type="ECO:0000256" key="1">
    <source>
        <dbReference type="SAM" id="MobiDB-lite"/>
    </source>
</evidence>
<keyword evidence="3" id="KW-1185">Reference proteome</keyword>
<dbReference type="AlphaFoldDB" id="A0A316VT30"/>
<evidence type="ECO:0000313" key="2">
    <source>
        <dbReference type="EMBL" id="PWN40746.1"/>
    </source>
</evidence>
<organism evidence="2 3">
    <name type="scientific">Ceraceosorus guamensis</name>
    <dbReference type="NCBI Taxonomy" id="1522189"/>
    <lineage>
        <taxon>Eukaryota</taxon>
        <taxon>Fungi</taxon>
        <taxon>Dikarya</taxon>
        <taxon>Basidiomycota</taxon>
        <taxon>Ustilaginomycotina</taxon>
        <taxon>Exobasidiomycetes</taxon>
        <taxon>Ceraceosorales</taxon>
        <taxon>Ceraceosoraceae</taxon>
        <taxon>Ceraceosorus</taxon>
    </lineage>
</organism>